<dbReference type="AlphaFoldDB" id="A0A8T1BJ40"/>
<dbReference type="Proteomes" id="UP000736787">
    <property type="component" value="Unassembled WGS sequence"/>
</dbReference>
<dbReference type="InterPro" id="IPR027806">
    <property type="entry name" value="HARBI1_dom"/>
</dbReference>
<reference evidence="4" key="1">
    <citation type="submission" date="2018-10" db="EMBL/GenBank/DDBJ databases">
        <title>Effector identification in a new, highly contiguous assembly of the strawberry crown rot pathogen Phytophthora cactorum.</title>
        <authorList>
            <person name="Armitage A.D."/>
            <person name="Nellist C.F."/>
            <person name="Bates H."/>
            <person name="Vickerstaff R.J."/>
            <person name="Harrison R.J."/>
        </authorList>
    </citation>
    <scope>NUCLEOTIDE SEQUENCE</scope>
    <source>
        <strain evidence="4">4040</strain>
    </source>
</reference>
<proteinExistence type="predicted"/>
<feature type="domain" description="DDE Tnp4" evidence="3">
    <location>
        <begin position="5"/>
        <end position="128"/>
    </location>
</feature>
<evidence type="ECO:0000256" key="2">
    <source>
        <dbReference type="ARBA" id="ARBA00022723"/>
    </source>
</evidence>
<evidence type="ECO:0000256" key="1">
    <source>
        <dbReference type="ARBA" id="ARBA00001968"/>
    </source>
</evidence>
<organism evidence="4 5">
    <name type="scientific">Phytophthora cactorum</name>
    <dbReference type="NCBI Taxonomy" id="29920"/>
    <lineage>
        <taxon>Eukaryota</taxon>
        <taxon>Sar</taxon>
        <taxon>Stramenopiles</taxon>
        <taxon>Oomycota</taxon>
        <taxon>Peronosporomycetes</taxon>
        <taxon>Peronosporales</taxon>
        <taxon>Peronosporaceae</taxon>
        <taxon>Phytophthora</taxon>
    </lineage>
</organism>
<accession>A0A8T1BJ40</accession>
<evidence type="ECO:0000313" key="4">
    <source>
        <dbReference type="EMBL" id="KAG2903001.1"/>
    </source>
</evidence>
<evidence type="ECO:0000259" key="3">
    <source>
        <dbReference type="Pfam" id="PF13359"/>
    </source>
</evidence>
<comment type="cofactor">
    <cofactor evidence="1">
        <name>a divalent metal cation</name>
        <dbReference type="ChEBI" id="CHEBI:60240"/>
    </cofactor>
</comment>
<protein>
    <recommendedName>
        <fullName evidence="3">DDE Tnp4 domain-containing protein</fullName>
    </recommendedName>
</protein>
<keyword evidence="2" id="KW-0479">Metal-binding</keyword>
<evidence type="ECO:0000313" key="5">
    <source>
        <dbReference type="Proteomes" id="UP000736787"/>
    </source>
</evidence>
<gene>
    <name evidence="4" type="ORF">PC117_g21347</name>
</gene>
<name>A0A8T1BJ40_9STRA</name>
<dbReference type="EMBL" id="RCMK01001068">
    <property type="protein sequence ID" value="KAG2903001.1"/>
    <property type="molecule type" value="Genomic_DNA"/>
</dbReference>
<dbReference type="Pfam" id="PF13359">
    <property type="entry name" value="DDE_Tnp_4"/>
    <property type="match status" value="1"/>
</dbReference>
<sequence>MSAKQKKQAVYNGHKRVHALKFQTVVATPDGLVSHLFGPVDGRRHDLFMLNESGLKAVLENNINVHNKLIHGDPAYRCTNLFCYPFKGCKVDVPQKELNKAMSDVRVSVEWSYAEITKHFSFLDFNRHQRVATTPAATLYKLGVFSRTASQ</sequence>
<comment type="caution">
    <text evidence="4">The sequence shown here is derived from an EMBL/GenBank/DDBJ whole genome shotgun (WGS) entry which is preliminary data.</text>
</comment>
<dbReference type="GO" id="GO:0046872">
    <property type="term" value="F:metal ion binding"/>
    <property type="evidence" value="ECO:0007669"/>
    <property type="project" value="UniProtKB-KW"/>
</dbReference>